<evidence type="ECO:0000259" key="1">
    <source>
        <dbReference type="Pfam" id="PF00557"/>
    </source>
</evidence>
<dbReference type="Gene3D" id="3.90.230.10">
    <property type="entry name" value="Creatinase/methionine aminopeptidase superfamily"/>
    <property type="match status" value="1"/>
</dbReference>
<keyword evidence="2" id="KW-0645">Protease</keyword>
<evidence type="ECO:0000313" key="2">
    <source>
        <dbReference type="EMBL" id="CAG6660922.1"/>
    </source>
</evidence>
<dbReference type="GO" id="GO:0004177">
    <property type="term" value="F:aminopeptidase activity"/>
    <property type="evidence" value="ECO:0007669"/>
    <property type="project" value="UniProtKB-KW"/>
</dbReference>
<dbReference type="InterPro" id="IPR000994">
    <property type="entry name" value="Pept_M24"/>
</dbReference>
<dbReference type="SUPFAM" id="SSF55920">
    <property type="entry name" value="Creatinase/aminopeptidase"/>
    <property type="match status" value="1"/>
</dbReference>
<dbReference type="InterPro" id="IPR050422">
    <property type="entry name" value="X-Pro_aminopeptidase_P"/>
</dbReference>
<dbReference type="AlphaFoldDB" id="A0A8D8S3W1"/>
<name>A0A8D8S3W1_9HEMI</name>
<keyword evidence="2" id="KW-0378">Hydrolase</keyword>
<dbReference type="InterPro" id="IPR036005">
    <property type="entry name" value="Creatinase/aminopeptidase-like"/>
</dbReference>
<dbReference type="PANTHER" id="PTHR43763:SF6">
    <property type="entry name" value="XAA-PRO AMINOPEPTIDASE 1"/>
    <property type="match status" value="1"/>
</dbReference>
<organism evidence="2">
    <name type="scientific">Cacopsylla melanoneura</name>
    <dbReference type="NCBI Taxonomy" id="428564"/>
    <lineage>
        <taxon>Eukaryota</taxon>
        <taxon>Metazoa</taxon>
        <taxon>Ecdysozoa</taxon>
        <taxon>Arthropoda</taxon>
        <taxon>Hexapoda</taxon>
        <taxon>Insecta</taxon>
        <taxon>Pterygota</taxon>
        <taxon>Neoptera</taxon>
        <taxon>Paraneoptera</taxon>
        <taxon>Hemiptera</taxon>
        <taxon>Sternorrhyncha</taxon>
        <taxon>Psylloidea</taxon>
        <taxon>Psyllidae</taxon>
        <taxon>Psyllinae</taxon>
        <taxon>Cacopsylla</taxon>
    </lineage>
</organism>
<feature type="domain" description="Peptidase M24" evidence="1">
    <location>
        <begin position="68"/>
        <end position="161"/>
    </location>
</feature>
<protein>
    <submittedName>
        <fullName evidence="2">Xaa-Pro aminopeptidase 2</fullName>
    </submittedName>
</protein>
<dbReference type="EMBL" id="HBUF01198207">
    <property type="protein sequence ID" value="CAG6660922.1"/>
    <property type="molecule type" value="Transcribed_RNA"/>
</dbReference>
<sequence length="195" mass="22364">MLTFHFRIKPYDLVWTDLPEFVRTGKCLYLPEEANFLLYAWVPPLKLLTGPSPVKDLKAYKNSAEAKGMRNSQIKDALVWVRLVHRIEKGVESGEFWDELKVLECVDQLRGEHWSYIGNSFPPTAAHGSHATDPDYRPDTKTNVKIGDDILRVSFGSQYLGRFQSKNSRRIQSSVILTKLHQNLPECSIKGIYKV</sequence>
<reference evidence="2" key="1">
    <citation type="submission" date="2021-05" db="EMBL/GenBank/DDBJ databases">
        <authorList>
            <person name="Alioto T."/>
            <person name="Alioto T."/>
            <person name="Gomez Garrido J."/>
        </authorList>
    </citation>
    <scope>NUCLEOTIDE SEQUENCE</scope>
</reference>
<accession>A0A8D8S3W1</accession>
<dbReference type="Pfam" id="PF00557">
    <property type="entry name" value="Peptidase_M24"/>
    <property type="match status" value="1"/>
</dbReference>
<dbReference type="PANTHER" id="PTHR43763">
    <property type="entry name" value="XAA-PRO AMINOPEPTIDASE 1"/>
    <property type="match status" value="1"/>
</dbReference>
<keyword evidence="2" id="KW-0031">Aminopeptidase</keyword>
<proteinExistence type="predicted"/>